<evidence type="ECO:0000313" key="1">
    <source>
        <dbReference type="EMBL" id="KAF9518641.1"/>
    </source>
</evidence>
<dbReference type="AlphaFoldDB" id="A0A9P6B9A7"/>
<dbReference type="Proteomes" id="UP000886523">
    <property type="component" value="Unassembled WGS sequence"/>
</dbReference>
<protein>
    <submittedName>
        <fullName evidence="1">Uncharacterized protein</fullName>
    </submittedName>
</protein>
<sequence length="157" mass="17111">MSAQRIGGHPKGPSQEVLSMISGQENVIRNAHQLSKASVSLLIEFSLHYRTARTRPHFVVRHSLLYAERQHQENGGCSSPEGVLTSTVRSVFGPMRVSRPSQTVQSAVGRAVAVVLGEALDYSSAFPIRKQSPPTREPSVTSRCSRNTTAIVCMLRG</sequence>
<organism evidence="1 2">
    <name type="scientific">Hydnum rufescens UP504</name>
    <dbReference type="NCBI Taxonomy" id="1448309"/>
    <lineage>
        <taxon>Eukaryota</taxon>
        <taxon>Fungi</taxon>
        <taxon>Dikarya</taxon>
        <taxon>Basidiomycota</taxon>
        <taxon>Agaricomycotina</taxon>
        <taxon>Agaricomycetes</taxon>
        <taxon>Cantharellales</taxon>
        <taxon>Hydnaceae</taxon>
        <taxon>Hydnum</taxon>
    </lineage>
</organism>
<gene>
    <name evidence="1" type="ORF">BS47DRAFT_222536</name>
</gene>
<keyword evidence="2" id="KW-1185">Reference proteome</keyword>
<reference evidence="1" key="1">
    <citation type="journal article" date="2020" name="Nat. Commun.">
        <title>Large-scale genome sequencing of mycorrhizal fungi provides insights into the early evolution of symbiotic traits.</title>
        <authorList>
            <person name="Miyauchi S."/>
            <person name="Kiss E."/>
            <person name="Kuo A."/>
            <person name="Drula E."/>
            <person name="Kohler A."/>
            <person name="Sanchez-Garcia M."/>
            <person name="Morin E."/>
            <person name="Andreopoulos B."/>
            <person name="Barry K.W."/>
            <person name="Bonito G."/>
            <person name="Buee M."/>
            <person name="Carver A."/>
            <person name="Chen C."/>
            <person name="Cichocki N."/>
            <person name="Clum A."/>
            <person name="Culley D."/>
            <person name="Crous P.W."/>
            <person name="Fauchery L."/>
            <person name="Girlanda M."/>
            <person name="Hayes R.D."/>
            <person name="Keri Z."/>
            <person name="LaButti K."/>
            <person name="Lipzen A."/>
            <person name="Lombard V."/>
            <person name="Magnuson J."/>
            <person name="Maillard F."/>
            <person name="Murat C."/>
            <person name="Nolan M."/>
            <person name="Ohm R.A."/>
            <person name="Pangilinan J."/>
            <person name="Pereira M.F."/>
            <person name="Perotto S."/>
            <person name="Peter M."/>
            <person name="Pfister S."/>
            <person name="Riley R."/>
            <person name="Sitrit Y."/>
            <person name="Stielow J.B."/>
            <person name="Szollosi G."/>
            <person name="Zifcakova L."/>
            <person name="Stursova M."/>
            <person name="Spatafora J.W."/>
            <person name="Tedersoo L."/>
            <person name="Vaario L.M."/>
            <person name="Yamada A."/>
            <person name="Yan M."/>
            <person name="Wang P."/>
            <person name="Xu J."/>
            <person name="Bruns T."/>
            <person name="Baldrian P."/>
            <person name="Vilgalys R."/>
            <person name="Dunand C."/>
            <person name="Henrissat B."/>
            <person name="Grigoriev I.V."/>
            <person name="Hibbett D."/>
            <person name="Nagy L.G."/>
            <person name="Martin F.M."/>
        </authorList>
    </citation>
    <scope>NUCLEOTIDE SEQUENCE</scope>
    <source>
        <strain evidence="1">UP504</strain>
    </source>
</reference>
<comment type="caution">
    <text evidence="1">The sequence shown here is derived from an EMBL/GenBank/DDBJ whole genome shotgun (WGS) entry which is preliminary data.</text>
</comment>
<name>A0A9P6B9A7_9AGAM</name>
<accession>A0A9P6B9A7</accession>
<evidence type="ECO:0000313" key="2">
    <source>
        <dbReference type="Proteomes" id="UP000886523"/>
    </source>
</evidence>
<proteinExistence type="predicted"/>
<dbReference type="EMBL" id="MU128923">
    <property type="protein sequence ID" value="KAF9518641.1"/>
    <property type="molecule type" value="Genomic_DNA"/>
</dbReference>